<protein>
    <submittedName>
        <fullName evidence="2">Uncharacterized protein</fullName>
    </submittedName>
</protein>
<reference evidence="2" key="2">
    <citation type="submission" date="2020-09" db="EMBL/GenBank/DDBJ databases">
        <authorList>
            <person name="Sun Q."/>
            <person name="Ohkuma M."/>
        </authorList>
    </citation>
    <scope>NUCLEOTIDE SEQUENCE</scope>
    <source>
        <strain evidence="2">JCM 4988</strain>
    </source>
</reference>
<evidence type="ECO:0000256" key="1">
    <source>
        <dbReference type="SAM" id="MobiDB-lite"/>
    </source>
</evidence>
<evidence type="ECO:0000313" key="3">
    <source>
        <dbReference type="Proteomes" id="UP000630936"/>
    </source>
</evidence>
<comment type="caution">
    <text evidence="2">The sequence shown here is derived from an EMBL/GenBank/DDBJ whole genome shotgun (WGS) entry which is preliminary data.</text>
</comment>
<dbReference type="Proteomes" id="UP000630936">
    <property type="component" value="Unassembled WGS sequence"/>
</dbReference>
<organism evidence="2 3">
    <name type="scientific">Streptomyces inusitatus</name>
    <dbReference type="NCBI Taxonomy" id="68221"/>
    <lineage>
        <taxon>Bacteria</taxon>
        <taxon>Bacillati</taxon>
        <taxon>Actinomycetota</taxon>
        <taxon>Actinomycetes</taxon>
        <taxon>Kitasatosporales</taxon>
        <taxon>Streptomycetaceae</taxon>
        <taxon>Streptomyces</taxon>
    </lineage>
</organism>
<dbReference type="PRINTS" id="PR01217">
    <property type="entry name" value="PRICHEXTENSN"/>
</dbReference>
<proteinExistence type="predicted"/>
<dbReference type="AlphaFoldDB" id="A0A918QL44"/>
<accession>A0A918QL44</accession>
<feature type="compositionally biased region" description="Gly residues" evidence="1">
    <location>
        <begin position="78"/>
        <end position="87"/>
    </location>
</feature>
<evidence type="ECO:0000313" key="2">
    <source>
        <dbReference type="EMBL" id="GGZ56682.1"/>
    </source>
</evidence>
<feature type="compositionally biased region" description="Low complexity" evidence="1">
    <location>
        <begin position="114"/>
        <end position="126"/>
    </location>
</feature>
<feature type="region of interest" description="Disordered" evidence="1">
    <location>
        <begin position="49"/>
        <end position="221"/>
    </location>
</feature>
<reference evidence="2" key="1">
    <citation type="journal article" date="2014" name="Int. J. Syst. Evol. Microbiol.">
        <title>Complete genome sequence of Corynebacterium casei LMG S-19264T (=DSM 44701T), isolated from a smear-ripened cheese.</title>
        <authorList>
            <consortium name="US DOE Joint Genome Institute (JGI-PGF)"/>
            <person name="Walter F."/>
            <person name="Albersmeier A."/>
            <person name="Kalinowski J."/>
            <person name="Ruckert C."/>
        </authorList>
    </citation>
    <scope>NUCLEOTIDE SEQUENCE</scope>
    <source>
        <strain evidence="2">JCM 4988</strain>
    </source>
</reference>
<sequence length="221" mass="21940">MGRGELGSETCVLSPVLFPGGALVRHLSVPGRLAVAFAASLALASSAGCMSVSDDKSGSPAPSKSDDRPDTAPEPDGGHVGPGGGRHAGGRPAVSPGRSGERERAAVPKPPASPSGGATAAARSTPKPSTGPVRPKPAGPTPEPTQTPSATPVPPSSTPPPKETPTSEPPKETPTEQPTEPTEQPSASSAPEVHAGAMRTAEAYGRGMRGEPMASPRLGPV</sequence>
<feature type="compositionally biased region" description="Pro residues" evidence="1">
    <location>
        <begin position="134"/>
        <end position="163"/>
    </location>
</feature>
<feature type="compositionally biased region" description="Low complexity" evidence="1">
    <location>
        <begin position="175"/>
        <end position="186"/>
    </location>
</feature>
<keyword evidence="3" id="KW-1185">Reference proteome</keyword>
<gene>
    <name evidence="2" type="ORF">GCM10010387_58360</name>
</gene>
<dbReference type="EMBL" id="BMWG01000025">
    <property type="protein sequence ID" value="GGZ56682.1"/>
    <property type="molecule type" value="Genomic_DNA"/>
</dbReference>
<name>A0A918QL44_9ACTN</name>